<evidence type="ECO:0000313" key="3">
    <source>
        <dbReference type="EMBL" id="TNV86989.1"/>
    </source>
</evidence>
<feature type="compositionally biased region" description="Basic residues" evidence="2">
    <location>
        <begin position="309"/>
        <end position="319"/>
    </location>
</feature>
<gene>
    <name evidence="3" type="ORF">FGO68_gene12944</name>
</gene>
<sequence length="604" mass="70520">MPHDVLVEAREEYQKIKKARAVKAITYVLVEKPHLFKDKPFYGAIDLGKSEISGGGGTRMRKDSMSQYSDAQFQSRSLRRPSFRSGGQASMLSNLPNAKLKAQLGGLRSGDQSPGKLSVNQRYNNNIHTRNSTLKEPYLTQKLPTEKLPAFISSMLENSNSQKQMVSPAKVSFLIKQAEDKSTARPILQQQQRTKSTLIKMVKVRQNLEKQANTLIERFEEKLKLQEQRAKRAREAKENQDYERQAYFQKRQQFQTASRERRRSQLLNSERKSIESFHSSITEVKSRESSKRQRDQLISQRDFEEYNRTHRGGYQRARSHSQSNEVEKSLESINGRIQAHQEKMRSNLNSLSQSMREHNEFVQRIKNDFDEKYRQFRDESLLKTIQKHIKEDRTVKTTRLDQSYELDAYKEKRAEKFQRAFDNITNIKSAKVDKNEKILQRQIDNSHYVSDMKSSRNHDIMVRQQLGRFQSAEVTQKLKTLRNEKLSQSKNILQRHQAIEEKRRKFREQTHQSSIYYQTQGQGGQEDQLEHQLSLRDRLLLDSECGKKAYLGPSRIPLNVGNPLLKDVSLYYCGVKKFKPKPVKSQPDVKGTLGNFIINKLLKF</sequence>
<accession>A0A8J8T986</accession>
<evidence type="ECO:0000256" key="2">
    <source>
        <dbReference type="SAM" id="MobiDB-lite"/>
    </source>
</evidence>
<feature type="compositionally biased region" description="Basic and acidic residues" evidence="2">
    <location>
        <begin position="284"/>
        <end position="308"/>
    </location>
</feature>
<evidence type="ECO:0000313" key="4">
    <source>
        <dbReference type="Proteomes" id="UP000785679"/>
    </source>
</evidence>
<dbReference type="EMBL" id="RRYP01000694">
    <property type="protein sequence ID" value="TNV86989.1"/>
    <property type="molecule type" value="Genomic_DNA"/>
</dbReference>
<organism evidence="3 4">
    <name type="scientific">Halteria grandinella</name>
    <dbReference type="NCBI Taxonomy" id="5974"/>
    <lineage>
        <taxon>Eukaryota</taxon>
        <taxon>Sar</taxon>
        <taxon>Alveolata</taxon>
        <taxon>Ciliophora</taxon>
        <taxon>Intramacronucleata</taxon>
        <taxon>Spirotrichea</taxon>
        <taxon>Stichotrichia</taxon>
        <taxon>Sporadotrichida</taxon>
        <taxon>Halteriidae</taxon>
        <taxon>Halteria</taxon>
    </lineage>
</organism>
<feature type="compositionally biased region" description="Polar residues" evidence="2">
    <location>
        <begin position="65"/>
        <end position="76"/>
    </location>
</feature>
<dbReference type="AlphaFoldDB" id="A0A8J8T986"/>
<reference evidence="3" key="1">
    <citation type="submission" date="2019-06" db="EMBL/GenBank/DDBJ databases">
        <authorList>
            <person name="Zheng W."/>
        </authorList>
    </citation>
    <scope>NUCLEOTIDE SEQUENCE</scope>
    <source>
        <strain evidence="3">QDHG01</strain>
    </source>
</reference>
<dbReference type="Proteomes" id="UP000785679">
    <property type="component" value="Unassembled WGS sequence"/>
</dbReference>
<keyword evidence="4" id="KW-1185">Reference proteome</keyword>
<feature type="compositionally biased region" description="Polar residues" evidence="2">
    <location>
        <begin position="85"/>
        <end position="96"/>
    </location>
</feature>
<keyword evidence="1" id="KW-0175">Coiled coil</keyword>
<feature type="region of interest" description="Disordered" evidence="2">
    <location>
        <begin position="249"/>
        <end position="330"/>
    </location>
</feature>
<comment type="caution">
    <text evidence="3">The sequence shown here is derived from an EMBL/GenBank/DDBJ whole genome shotgun (WGS) entry which is preliminary data.</text>
</comment>
<evidence type="ECO:0000256" key="1">
    <source>
        <dbReference type="SAM" id="Coils"/>
    </source>
</evidence>
<protein>
    <submittedName>
        <fullName evidence="3">Uncharacterized protein</fullName>
    </submittedName>
</protein>
<proteinExistence type="predicted"/>
<feature type="coiled-coil region" evidence="1">
    <location>
        <begin position="205"/>
        <end position="245"/>
    </location>
</feature>
<feature type="compositionally biased region" description="Polar residues" evidence="2">
    <location>
        <begin position="118"/>
        <end position="130"/>
    </location>
</feature>
<feature type="region of interest" description="Disordered" evidence="2">
    <location>
        <begin position="52"/>
        <end position="130"/>
    </location>
</feature>
<name>A0A8J8T986_HALGN</name>